<dbReference type="SUPFAM" id="SSF55920">
    <property type="entry name" value="Creatinase/aminopeptidase"/>
    <property type="match status" value="1"/>
</dbReference>
<dbReference type="PANTHER" id="PTHR46112">
    <property type="entry name" value="AMINOPEPTIDASE"/>
    <property type="match status" value="1"/>
</dbReference>
<name>A0A0R2PE62_9ACTN</name>
<reference evidence="1 2" key="1">
    <citation type="submission" date="2015-10" db="EMBL/GenBank/DDBJ databases">
        <title>Metagenome-Assembled Genomes uncover a global brackish microbiome.</title>
        <authorList>
            <person name="Hugerth L.W."/>
            <person name="Larsson J."/>
            <person name="Alneberg J."/>
            <person name="Lindh M.V."/>
            <person name="Legrand C."/>
            <person name="Pinhassi J."/>
            <person name="Andersson A.F."/>
        </authorList>
    </citation>
    <scope>NUCLEOTIDE SEQUENCE [LARGE SCALE GENOMIC DNA]</scope>
    <source>
        <strain evidence="1">BACL15 MAG-120619-bin91</strain>
    </source>
</reference>
<gene>
    <name evidence="1" type="ORF">ABR54_01785</name>
</gene>
<dbReference type="PANTHER" id="PTHR46112:SF2">
    <property type="entry name" value="XAA-PRO AMINOPEPTIDASE P-RELATED"/>
    <property type="match status" value="1"/>
</dbReference>
<dbReference type="SUPFAM" id="SSF53092">
    <property type="entry name" value="Creatinase/prolidase N-terminal domain"/>
    <property type="match status" value="1"/>
</dbReference>
<dbReference type="AlphaFoldDB" id="A0A0R2PE62"/>
<sequence length="354" mass="38422">MSAFNQRVQPLRDLMKAKSLDAFVLRRNPNLAWAIAGRAHVPTTIDMACFDLIITQDSATAVTNVVEAPRLIAEELPSEVTVQTIKWSEGRDPLLPTGPKVGSDQPGGDRIDLGVDVEIIRASLIESDLSRFEEICVDAAVALGNAMKQVESTDREIDVAGLITHSLWQADLEIAFLGVAGQDRVHRFRHPLPTDATVGDRVSASICAKRKGLIASVTRIITFGTVTDQMVSDYTSIYKVEAAMLDATVVGTAFSEPINSAIAAYPANGFDADEWTKHHQGGPTGFLPRDWPANQASARLIAHNQPIAWNPTGKGWKAEDTIVATDSGVKILSNDPDWPTFEVNGRTRAFLLSK</sequence>
<proteinExistence type="predicted"/>
<evidence type="ECO:0000313" key="1">
    <source>
        <dbReference type="EMBL" id="KRO36265.1"/>
    </source>
</evidence>
<dbReference type="InterPro" id="IPR050659">
    <property type="entry name" value="Peptidase_M24B"/>
</dbReference>
<evidence type="ECO:0008006" key="3">
    <source>
        <dbReference type="Google" id="ProtNLM"/>
    </source>
</evidence>
<accession>A0A0R2PE62</accession>
<dbReference type="InterPro" id="IPR036005">
    <property type="entry name" value="Creatinase/aminopeptidase-like"/>
</dbReference>
<comment type="caution">
    <text evidence="1">The sequence shown here is derived from an EMBL/GenBank/DDBJ whole genome shotgun (WGS) entry which is preliminary data.</text>
</comment>
<organism evidence="1 2">
    <name type="scientific">Actinobacteria bacterium BACL15 MAG-120619-bin91</name>
    <dbReference type="NCBI Taxonomy" id="1655562"/>
    <lineage>
        <taxon>Bacteria</taxon>
        <taxon>Bacillati</taxon>
        <taxon>Actinomycetota</taxon>
        <taxon>Actinomycetes</taxon>
        <taxon>Actinomycetes incertae sedis</taxon>
        <taxon>ac1 cluster</taxon>
    </lineage>
</organism>
<protein>
    <recommendedName>
        <fullName evidence="3">Peptidase M24 domain-containing protein</fullName>
    </recommendedName>
</protein>
<dbReference type="Gene3D" id="3.90.230.10">
    <property type="entry name" value="Creatinase/methionine aminopeptidase superfamily"/>
    <property type="match status" value="1"/>
</dbReference>
<dbReference type="CDD" id="cd01066">
    <property type="entry name" value="APP_MetAP"/>
    <property type="match status" value="1"/>
</dbReference>
<dbReference type="EMBL" id="LIAM01000018">
    <property type="protein sequence ID" value="KRO36265.1"/>
    <property type="molecule type" value="Genomic_DNA"/>
</dbReference>
<dbReference type="Proteomes" id="UP000053274">
    <property type="component" value="Unassembled WGS sequence"/>
</dbReference>
<evidence type="ECO:0000313" key="2">
    <source>
        <dbReference type="Proteomes" id="UP000053274"/>
    </source>
</evidence>
<dbReference type="InterPro" id="IPR029149">
    <property type="entry name" value="Creatin/AminoP/Spt16_N"/>
</dbReference>
<dbReference type="Gene3D" id="3.40.350.10">
    <property type="entry name" value="Creatinase/prolidase N-terminal domain"/>
    <property type="match status" value="1"/>
</dbReference>